<protein>
    <submittedName>
        <fullName evidence="1">Uncharacterized protein</fullName>
    </submittedName>
</protein>
<evidence type="ECO:0000313" key="2">
    <source>
        <dbReference type="Proteomes" id="UP001630127"/>
    </source>
</evidence>
<name>A0ABD3AQK1_9GENT</name>
<sequence>MPIEVNETEDSVQIIKGPNMVNRVVLTKPYTELAYHLKPLFVQGHLNGILVARMMVDNGTVVNILPARMMKLGKSIEDLIPKDIVVINFTVGVRIHRGSCL</sequence>
<evidence type="ECO:0000313" key="1">
    <source>
        <dbReference type="EMBL" id="KAL3533435.1"/>
    </source>
</evidence>
<comment type="caution">
    <text evidence="1">The sequence shown here is derived from an EMBL/GenBank/DDBJ whole genome shotgun (WGS) entry which is preliminary data.</text>
</comment>
<keyword evidence="2" id="KW-1185">Reference proteome</keyword>
<dbReference type="EMBL" id="JBJUIK010000003">
    <property type="protein sequence ID" value="KAL3533435.1"/>
    <property type="molecule type" value="Genomic_DNA"/>
</dbReference>
<organism evidence="1 2">
    <name type="scientific">Cinchona calisaya</name>
    <dbReference type="NCBI Taxonomy" id="153742"/>
    <lineage>
        <taxon>Eukaryota</taxon>
        <taxon>Viridiplantae</taxon>
        <taxon>Streptophyta</taxon>
        <taxon>Embryophyta</taxon>
        <taxon>Tracheophyta</taxon>
        <taxon>Spermatophyta</taxon>
        <taxon>Magnoliopsida</taxon>
        <taxon>eudicotyledons</taxon>
        <taxon>Gunneridae</taxon>
        <taxon>Pentapetalae</taxon>
        <taxon>asterids</taxon>
        <taxon>lamiids</taxon>
        <taxon>Gentianales</taxon>
        <taxon>Rubiaceae</taxon>
        <taxon>Cinchonoideae</taxon>
        <taxon>Cinchoneae</taxon>
        <taxon>Cinchona</taxon>
    </lineage>
</organism>
<proteinExistence type="predicted"/>
<dbReference type="Proteomes" id="UP001630127">
    <property type="component" value="Unassembled WGS sequence"/>
</dbReference>
<accession>A0ABD3AQK1</accession>
<gene>
    <name evidence="1" type="ORF">ACH5RR_006956</name>
</gene>
<reference evidence="1 2" key="1">
    <citation type="submission" date="2024-11" db="EMBL/GenBank/DDBJ databases">
        <title>A near-complete genome assembly of Cinchona calisaya.</title>
        <authorList>
            <person name="Lian D.C."/>
            <person name="Zhao X.W."/>
            <person name="Wei L."/>
        </authorList>
    </citation>
    <scope>NUCLEOTIDE SEQUENCE [LARGE SCALE GENOMIC DNA]</scope>
    <source>
        <tissue evidence="1">Nenye</tissue>
    </source>
</reference>
<dbReference type="AlphaFoldDB" id="A0ABD3AQK1"/>